<comment type="caution">
    <text evidence="2">The sequence shown here is derived from an EMBL/GenBank/DDBJ whole genome shotgun (WGS) entry which is preliminary data.</text>
</comment>
<evidence type="ECO:0000256" key="1">
    <source>
        <dbReference type="SAM" id="SignalP"/>
    </source>
</evidence>
<reference evidence="2 3" key="1">
    <citation type="submission" date="2022-10" db="EMBL/GenBank/DDBJ databases">
        <title>Luteolibacter arcticus strain CCTCC AB 2014275, whole genome shotgun sequencing project.</title>
        <authorList>
            <person name="Zhao G."/>
            <person name="Shen L."/>
        </authorList>
    </citation>
    <scope>NUCLEOTIDE SEQUENCE [LARGE SCALE GENOMIC DNA]</scope>
    <source>
        <strain evidence="2 3">CCTCC AB 2014275</strain>
    </source>
</reference>
<feature type="chain" id="PRO_5046350079" evidence="1">
    <location>
        <begin position="19"/>
        <end position="183"/>
    </location>
</feature>
<feature type="signal peptide" evidence="1">
    <location>
        <begin position="1"/>
        <end position="18"/>
    </location>
</feature>
<keyword evidence="3" id="KW-1185">Reference proteome</keyword>
<keyword evidence="1" id="KW-0732">Signal</keyword>
<proteinExistence type="predicted"/>
<dbReference type="Proteomes" id="UP001320876">
    <property type="component" value="Unassembled WGS sequence"/>
</dbReference>
<evidence type="ECO:0000313" key="2">
    <source>
        <dbReference type="EMBL" id="MCW1926461.1"/>
    </source>
</evidence>
<name>A0ABT3GSG3_9BACT</name>
<accession>A0ABT3GSG3</accession>
<protein>
    <submittedName>
        <fullName evidence="2">Uncharacterized protein</fullName>
    </submittedName>
</protein>
<gene>
    <name evidence="2" type="ORF">OKA05_28175</name>
</gene>
<dbReference type="EMBL" id="JAPDDT010000027">
    <property type="protein sequence ID" value="MCW1926461.1"/>
    <property type="molecule type" value="Genomic_DNA"/>
</dbReference>
<sequence>MKTSVAILLAAFSSIAFAEPPASGGLGIEHLPKDLKPPVGKAISDKDLKSRQQGEKFGGFAKAGTEPQGWDLEKNSEFITFEGAVTLVPKGSILHIPDRYRANVVSAMKGNFMLWSEFSARYRGLVGSFEVSMPEASGETEIKPERLEVARKTGLILVGTLNHNPISVTKRTPPANAAAPSAR</sequence>
<dbReference type="RefSeq" id="WP_264490569.1">
    <property type="nucleotide sequence ID" value="NZ_JAPDDT010000027.1"/>
</dbReference>
<evidence type="ECO:0000313" key="3">
    <source>
        <dbReference type="Proteomes" id="UP001320876"/>
    </source>
</evidence>
<organism evidence="2 3">
    <name type="scientific">Luteolibacter arcticus</name>
    <dbReference type="NCBI Taxonomy" id="1581411"/>
    <lineage>
        <taxon>Bacteria</taxon>
        <taxon>Pseudomonadati</taxon>
        <taxon>Verrucomicrobiota</taxon>
        <taxon>Verrucomicrobiia</taxon>
        <taxon>Verrucomicrobiales</taxon>
        <taxon>Verrucomicrobiaceae</taxon>
        <taxon>Luteolibacter</taxon>
    </lineage>
</organism>